<dbReference type="RefSeq" id="XP_004340501.1">
    <property type="nucleotide sequence ID" value="XM_004340453.1"/>
</dbReference>
<gene>
    <name evidence="2" type="ORF">ACA1_044440</name>
</gene>
<dbReference type="EMBL" id="KB007952">
    <property type="protein sequence ID" value="ELR18464.1"/>
    <property type="molecule type" value="Genomic_DNA"/>
</dbReference>
<keyword evidence="3" id="KW-1185">Reference proteome</keyword>
<reference evidence="2 3" key="1">
    <citation type="journal article" date="2013" name="Genome Biol.">
        <title>Genome of Acanthamoeba castellanii highlights extensive lateral gene transfer and early evolution of tyrosine kinase signaling.</title>
        <authorList>
            <person name="Clarke M."/>
            <person name="Lohan A.J."/>
            <person name="Liu B."/>
            <person name="Lagkouvardos I."/>
            <person name="Roy S."/>
            <person name="Zafar N."/>
            <person name="Bertelli C."/>
            <person name="Schilde C."/>
            <person name="Kianianmomeni A."/>
            <person name="Burglin T.R."/>
            <person name="Frech C."/>
            <person name="Turcotte B."/>
            <person name="Kopec K.O."/>
            <person name="Synnott J.M."/>
            <person name="Choo C."/>
            <person name="Paponov I."/>
            <person name="Finkler A."/>
            <person name="Soon Heng Tan C."/>
            <person name="Hutchins A.P."/>
            <person name="Weinmeier T."/>
            <person name="Rattei T."/>
            <person name="Chu J.S."/>
            <person name="Gimenez G."/>
            <person name="Irimia M."/>
            <person name="Rigden D.J."/>
            <person name="Fitzpatrick D.A."/>
            <person name="Lorenzo-Morales J."/>
            <person name="Bateman A."/>
            <person name="Chiu C.H."/>
            <person name="Tang P."/>
            <person name="Hegemann P."/>
            <person name="Fromm H."/>
            <person name="Raoult D."/>
            <person name="Greub G."/>
            <person name="Miranda-Saavedra D."/>
            <person name="Chen N."/>
            <person name="Nash P."/>
            <person name="Ginger M.L."/>
            <person name="Horn M."/>
            <person name="Schaap P."/>
            <person name="Caler L."/>
            <person name="Loftus B."/>
        </authorList>
    </citation>
    <scope>NUCLEOTIDE SEQUENCE [LARGE SCALE GENOMIC DNA]</scope>
    <source>
        <strain evidence="2 3">Neff</strain>
    </source>
</reference>
<evidence type="ECO:0000256" key="1">
    <source>
        <dbReference type="SAM" id="SignalP"/>
    </source>
</evidence>
<dbReference type="VEuPathDB" id="AmoebaDB:ACA1_044440"/>
<keyword evidence="1" id="KW-0732">Signal</keyword>
<sequence length="117" mass="12334">MLLFFNSTFSAQLLYVMVTNVPSAVVCPDPTTGAPTVILRRLEKADLEGASVLALTSLAAHQRMTELSMGAKSVYAAVSQSGSLPITLYWPPITFTIGVVPLVITLAKPIAEGCPPS</sequence>
<feature type="signal peptide" evidence="1">
    <location>
        <begin position="1"/>
        <end position="23"/>
    </location>
</feature>
<evidence type="ECO:0000313" key="2">
    <source>
        <dbReference type="EMBL" id="ELR18464.1"/>
    </source>
</evidence>
<accession>L8GYV6</accession>
<dbReference type="Proteomes" id="UP000011083">
    <property type="component" value="Unassembled WGS sequence"/>
</dbReference>
<protein>
    <submittedName>
        <fullName evidence="2">Uncharacterized protein</fullName>
    </submittedName>
</protein>
<dbReference type="AlphaFoldDB" id="L8GYV6"/>
<evidence type="ECO:0000313" key="3">
    <source>
        <dbReference type="Proteomes" id="UP000011083"/>
    </source>
</evidence>
<name>L8GYV6_ACACF</name>
<dbReference type="KEGG" id="acan:ACA1_044440"/>
<feature type="chain" id="PRO_5003989969" evidence="1">
    <location>
        <begin position="24"/>
        <end position="117"/>
    </location>
</feature>
<dbReference type="GeneID" id="14919311"/>
<proteinExistence type="predicted"/>
<organism evidence="2 3">
    <name type="scientific">Acanthamoeba castellanii (strain ATCC 30010 / Neff)</name>
    <dbReference type="NCBI Taxonomy" id="1257118"/>
    <lineage>
        <taxon>Eukaryota</taxon>
        <taxon>Amoebozoa</taxon>
        <taxon>Discosea</taxon>
        <taxon>Longamoebia</taxon>
        <taxon>Centramoebida</taxon>
        <taxon>Acanthamoebidae</taxon>
        <taxon>Acanthamoeba</taxon>
    </lineage>
</organism>